<dbReference type="SUPFAM" id="SSF46785">
    <property type="entry name" value="Winged helix' DNA-binding domain"/>
    <property type="match status" value="1"/>
</dbReference>
<dbReference type="InterPro" id="IPR005471">
    <property type="entry name" value="Tscrpt_reg_IclR_N"/>
</dbReference>
<dbReference type="SUPFAM" id="SSF53067">
    <property type="entry name" value="Actin-like ATPase domain"/>
    <property type="match status" value="2"/>
</dbReference>
<organism evidence="3 4">
    <name type="scientific">Georgenia faecalis</name>
    <dbReference type="NCBI Taxonomy" id="2483799"/>
    <lineage>
        <taxon>Bacteria</taxon>
        <taxon>Bacillati</taxon>
        <taxon>Actinomycetota</taxon>
        <taxon>Actinomycetes</taxon>
        <taxon>Micrococcales</taxon>
        <taxon>Bogoriellaceae</taxon>
        <taxon>Georgenia</taxon>
    </lineage>
</organism>
<dbReference type="Pfam" id="PF00480">
    <property type="entry name" value="ROK"/>
    <property type="match status" value="1"/>
</dbReference>
<dbReference type="EMBL" id="JBHSGF010000001">
    <property type="protein sequence ID" value="MFC4553796.1"/>
    <property type="molecule type" value="Genomic_DNA"/>
</dbReference>
<evidence type="ECO:0000259" key="2">
    <source>
        <dbReference type="SMART" id="SM00419"/>
    </source>
</evidence>
<dbReference type="InterPro" id="IPR036390">
    <property type="entry name" value="WH_DNA-bd_sf"/>
</dbReference>
<evidence type="ECO:0000256" key="1">
    <source>
        <dbReference type="ARBA" id="ARBA00006479"/>
    </source>
</evidence>
<comment type="caution">
    <text evidence="3">The sequence shown here is derived from an EMBL/GenBank/DDBJ whole genome shotgun (WGS) entry which is preliminary data.</text>
</comment>
<name>A0ABV9D5H5_9MICO</name>
<dbReference type="InterPro" id="IPR012318">
    <property type="entry name" value="HTH_CRP"/>
</dbReference>
<accession>A0ABV9D5H5</accession>
<proteinExistence type="inferred from homology"/>
<dbReference type="Gene3D" id="1.10.10.10">
    <property type="entry name" value="Winged helix-like DNA-binding domain superfamily/Winged helix DNA-binding domain"/>
    <property type="match status" value="1"/>
</dbReference>
<comment type="similarity">
    <text evidence="1">Belongs to the ROK (NagC/XylR) family.</text>
</comment>
<sequence length="409" mass="41916">MSRTDALKPPTTSGVSQASLRTQNLALLAARAFASDTPLSRADLAEATGLTRSTVSRLVSELVSGGILEELAPHEGRRGRPAIPLAPAARSVVAIGLEVGARSLAGRLIDLTGTVLAEEVVSGRFEHSEPAPVLARLGELTRALVASAPCAGAVVVGATLALPGLVDHVDGRLLRAPNLEWSEVRPADLIGPGALPEGIRLGVRNEADLAALAHSRLAPARPAPTATFFYVSGDIGVGAATVVDGVISAGMRGWAGEIGHTLVDPAGPRCGCGARGCLEQYAGRDALLERAGLPPGTTARRLAEDADGGNDRARDAIERAGWALGIALANVVNILDVDEIVLGGDLVALFDLLRGPVEDQLRTRVLASPWSQVTLRAAGTDPYPAVTGGAFAALETVVASPADWIAAPA</sequence>
<evidence type="ECO:0000313" key="3">
    <source>
        <dbReference type="EMBL" id="MFC4553796.1"/>
    </source>
</evidence>
<dbReference type="PANTHER" id="PTHR18964:SF149">
    <property type="entry name" value="BIFUNCTIONAL UDP-N-ACETYLGLUCOSAMINE 2-EPIMERASE_N-ACETYLMANNOSAMINE KINASE"/>
    <property type="match status" value="1"/>
</dbReference>
<gene>
    <name evidence="3" type="ORF">ACFO3F_00925</name>
</gene>
<reference evidence="4" key="1">
    <citation type="journal article" date="2019" name="Int. J. Syst. Evol. Microbiol.">
        <title>The Global Catalogue of Microorganisms (GCM) 10K type strain sequencing project: providing services to taxonomists for standard genome sequencing and annotation.</title>
        <authorList>
            <consortium name="The Broad Institute Genomics Platform"/>
            <consortium name="The Broad Institute Genome Sequencing Center for Infectious Disease"/>
            <person name="Wu L."/>
            <person name="Ma J."/>
        </authorList>
    </citation>
    <scope>NUCLEOTIDE SEQUENCE [LARGE SCALE GENOMIC DNA]</scope>
    <source>
        <strain evidence="4">JCM 3369</strain>
    </source>
</reference>
<dbReference type="RefSeq" id="WP_122825368.1">
    <property type="nucleotide sequence ID" value="NZ_CP033325.1"/>
</dbReference>
<keyword evidence="4" id="KW-1185">Reference proteome</keyword>
<dbReference type="Pfam" id="PF09339">
    <property type="entry name" value="HTH_IclR"/>
    <property type="match status" value="1"/>
</dbReference>
<dbReference type="Gene3D" id="3.30.420.40">
    <property type="match status" value="2"/>
</dbReference>
<protein>
    <submittedName>
        <fullName evidence="3">ROK family protein</fullName>
    </submittedName>
</protein>
<dbReference type="SMART" id="SM00419">
    <property type="entry name" value="HTH_CRP"/>
    <property type="match status" value="1"/>
</dbReference>
<dbReference type="PANTHER" id="PTHR18964">
    <property type="entry name" value="ROK (REPRESSOR, ORF, KINASE) FAMILY"/>
    <property type="match status" value="1"/>
</dbReference>
<dbReference type="InterPro" id="IPR043129">
    <property type="entry name" value="ATPase_NBD"/>
</dbReference>
<evidence type="ECO:0000313" key="4">
    <source>
        <dbReference type="Proteomes" id="UP001595955"/>
    </source>
</evidence>
<dbReference type="Proteomes" id="UP001595955">
    <property type="component" value="Unassembled WGS sequence"/>
</dbReference>
<feature type="domain" description="HTH crp-type" evidence="2">
    <location>
        <begin position="31"/>
        <end position="87"/>
    </location>
</feature>
<dbReference type="InterPro" id="IPR000600">
    <property type="entry name" value="ROK"/>
</dbReference>
<dbReference type="InterPro" id="IPR036388">
    <property type="entry name" value="WH-like_DNA-bd_sf"/>
</dbReference>